<reference evidence="5" key="1">
    <citation type="submission" date="2019-02" db="EMBL/GenBank/DDBJ databases">
        <authorList>
            <person name="Gruber-Vodicka R. H."/>
            <person name="Seah K. B. B."/>
        </authorList>
    </citation>
    <scope>NUCLEOTIDE SEQUENCE</scope>
    <source>
        <strain evidence="5">BECK_BZ123</strain>
    </source>
</reference>
<dbReference type="SUPFAM" id="SSF52540">
    <property type="entry name" value="P-loop containing nucleoside triphosphate hydrolases"/>
    <property type="match status" value="1"/>
</dbReference>
<dbReference type="SMART" id="SM00382">
    <property type="entry name" value="AAA"/>
    <property type="match status" value="1"/>
</dbReference>
<dbReference type="GO" id="GO:0005524">
    <property type="term" value="F:ATP binding"/>
    <property type="evidence" value="ECO:0007669"/>
    <property type="project" value="UniProtKB-KW"/>
</dbReference>
<evidence type="ECO:0000313" key="5">
    <source>
        <dbReference type="EMBL" id="VFK46250.1"/>
    </source>
</evidence>
<gene>
    <name evidence="5" type="ORF">BECKTC1821D_GA0114238_102917</name>
</gene>
<dbReference type="FunFam" id="3.40.50.300:FF:000042">
    <property type="entry name" value="Maltose/maltodextrin ABC transporter, ATP-binding protein"/>
    <property type="match status" value="1"/>
</dbReference>
<dbReference type="PROSITE" id="PS50893">
    <property type="entry name" value="ABC_TRANSPORTER_2"/>
    <property type="match status" value="1"/>
</dbReference>
<dbReference type="GO" id="GO:0140359">
    <property type="term" value="F:ABC-type transporter activity"/>
    <property type="evidence" value="ECO:0007669"/>
    <property type="project" value="UniProtKB-ARBA"/>
</dbReference>
<dbReference type="InterPro" id="IPR003439">
    <property type="entry name" value="ABC_transporter-like_ATP-bd"/>
</dbReference>
<organism evidence="5">
    <name type="scientific">Candidatus Kentrum sp. TC</name>
    <dbReference type="NCBI Taxonomy" id="2126339"/>
    <lineage>
        <taxon>Bacteria</taxon>
        <taxon>Pseudomonadati</taxon>
        <taxon>Pseudomonadota</taxon>
        <taxon>Gammaproteobacteria</taxon>
        <taxon>Candidatus Kentrum</taxon>
    </lineage>
</organism>
<dbReference type="Pfam" id="PF00005">
    <property type="entry name" value="ABC_tran"/>
    <property type="match status" value="1"/>
</dbReference>
<dbReference type="PANTHER" id="PTHR42781:SF4">
    <property type="entry name" value="SPERMIDINE_PUTRESCINE IMPORT ATP-BINDING PROTEIN POTA"/>
    <property type="match status" value="1"/>
</dbReference>
<evidence type="ECO:0000256" key="1">
    <source>
        <dbReference type="ARBA" id="ARBA00022448"/>
    </source>
</evidence>
<dbReference type="Gene3D" id="3.40.50.300">
    <property type="entry name" value="P-loop containing nucleotide triphosphate hydrolases"/>
    <property type="match status" value="1"/>
</dbReference>
<keyword evidence="2" id="KW-0547">Nucleotide-binding</keyword>
<dbReference type="PROSITE" id="PS00211">
    <property type="entry name" value="ABC_TRANSPORTER_1"/>
    <property type="match status" value="1"/>
</dbReference>
<dbReference type="SUPFAM" id="SSF50331">
    <property type="entry name" value="MOP-like"/>
    <property type="match status" value="1"/>
</dbReference>
<accession>A0A450YXH2</accession>
<feature type="domain" description="ABC transporter" evidence="4">
    <location>
        <begin position="31"/>
        <end position="261"/>
    </location>
</feature>
<dbReference type="EMBL" id="CAADFS010000029">
    <property type="protein sequence ID" value="VFK46250.1"/>
    <property type="molecule type" value="Genomic_DNA"/>
</dbReference>
<dbReference type="InterPro" id="IPR027417">
    <property type="entry name" value="P-loop_NTPase"/>
</dbReference>
<dbReference type="PANTHER" id="PTHR42781">
    <property type="entry name" value="SPERMIDINE/PUTRESCINE IMPORT ATP-BINDING PROTEIN POTA"/>
    <property type="match status" value="1"/>
</dbReference>
<dbReference type="Pfam" id="PF08402">
    <property type="entry name" value="TOBE_2"/>
    <property type="match status" value="1"/>
</dbReference>
<dbReference type="Gene3D" id="2.40.50.100">
    <property type="match status" value="1"/>
</dbReference>
<dbReference type="InterPro" id="IPR003593">
    <property type="entry name" value="AAA+_ATPase"/>
</dbReference>
<proteinExistence type="predicted"/>
<dbReference type="GO" id="GO:0043190">
    <property type="term" value="C:ATP-binding cassette (ABC) transporter complex"/>
    <property type="evidence" value="ECO:0007669"/>
    <property type="project" value="InterPro"/>
</dbReference>
<keyword evidence="3 5" id="KW-0067">ATP-binding</keyword>
<dbReference type="InterPro" id="IPR008995">
    <property type="entry name" value="Mo/tungstate-bd_C_term_dom"/>
</dbReference>
<dbReference type="InterPro" id="IPR013611">
    <property type="entry name" value="Transp-assoc_OB_typ2"/>
</dbReference>
<evidence type="ECO:0000256" key="2">
    <source>
        <dbReference type="ARBA" id="ARBA00022741"/>
    </source>
</evidence>
<dbReference type="GO" id="GO:0016887">
    <property type="term" value="F:ATP hydrolysis activity"/>
    <property type="evidence" value="ECO:0007669"/>
    <property type="project" value="InterPro"/>
</dbReference>
<keyword evidence="1" id="KW-0813">Transport</keyword>
<evidence type="ECO:0000259" key="4">
    <source>
        <dbReference type="PROSITE" id="PS50893"/>
    </source>
</evidence>
<dbReference type="InterPro" id="IPR050093">
    <property type="entry name" value="ABC_SmlMolc_Importer"/>
</dbReference>
<sequence>MGATSIVIRARSADLFTGTGMLFNHTRSVGIELKNIDLSYGDTRVIKNISLEIDPGEFFAFLGPSGCGKSTLLRLIAGFEQCQRGEIFIGDEEISHLPPWKRNVGMVFQNYALWPHMTVRKNVAFGLEERRMPRNRIKQRVDDALELVGLQDYASRRPNQLSGGQQQRVALARTIVIEPRVLLLDEPLSNLDAGLRARMRQELLELQRKLSLTTIFVTHDQEEANATSDRIAVLKDGVVQQVGAPMELYDRPENLFVAQFLGSANVLRGNIEKQGNEMLFDDGQGLRISLSDSLSSRDVRGSGSIVFRPQNLTLCDVDSPSANLRGKIKIREFLGTIMRYEVEVGRQRLIVDDVYRFGKKPSDTGSETGLRIDKEHILVLEHVSASRQHVFPIRQKGVIQR</sequence>
<name>A0A450YXH2_9GAMM</name>
<evidence type="ECO:0000256" key="3">
    <source>
        <dbReference type="ARBA" id="ARBA00022840"/>
    </source>
</evidence>
<dbReference type="AlphaFoldDB" id="A0A450YXH2"/>
<protein>
    <submittedName>
        <fullName evidence="5">Iron(III) transport system ATP-binding protein</fullName>
    </submittedName>
</protein>
<dbReference type="InterPro" id="IPR017871">
    <property type="entry name" value="ABC_transporter-like_CS"/>
</dbReference>